<gene>
    <name evidence="11" type="ORF">SAMN04515666_102297</name>
</gene>
<dbReference type="GO" id="GO:0022857">
    <property type="term" value="F:transmembrane transporter activity"/>
    <property type="evidence" value="ECO:0007669"/>
    <property type="project" value="UniProtKB-UniRule"/>
</dbReference>
<dbReference type="InterPro" id="IPR007387">
    <property type="entry name" value="TRAP_DctQ"/>
</dbReference>
<keyword evidence="2 9" id="KW-0813">Transport</keyword>
<dbReference type="GO" id="GO:0005886">
    <property type="term" value="C:plasma membrane"/>
    <property type="evidence" value="ECO:0007669"/>
    <property type="project" value="UniProtKB-SubCell"/>
</dbReference>
<evidence type="ECO:0000256" key="7">
    <source>
        <dbReference type="ARBA" id="ARBA00023136"/>
    </source>
</evidence>
<keyword evidence="6 9" id="KW-1133">Transmembrane helix</keyword>
<keyword evidence="4 9" id="KW-0997">Cell inner membrane</keyword>
<dbReference type="Pfam" id="PF04290">
    <property type="entry name" value="DctQ"/>
    <property type="match status" value="1"/>
</dbReference>
<comment type="similarity">
    <text evidence="8 9">Belongs to the TRAP transporter small permease family.</text>
</comment>
<reference evidence="12" key="1">
    <citation type="submission" date="2016-10" db="EMBL/GenBank/DDBJ databases">
        <authorList>
            <person name="Varghese N."/>
            <person name="Submissions S."/>
        </authorList>
    </citation>
    <scope>NUCLEOTIDE SEQUENCE [LARGE SCALE GENOMIC DNA]</scope>
    <source>
        <strain evidence="12">LMG 26383,CCUG 61248,R- 45681</strain>
    </source>
</reference>
<name>A0A1H7KSI8_9HYPH</name>
<evidence type="ECO:0000256" key="6">
    <source>
        <dbReference type="ARBA" id="ARBA00022989"/>
    </source>
</evidence>
<dbReference type="RefSeq" id="WP_091831213.1">
    <property type="nucleotide sequence ID" value="NZ_FOAN01000002.1"/>
</dbReference>
<proteinExistence type="inferred from homology"/>
<feature type="transmembrane region" description="Helical" evidence="9">
    <location>
        <begin position="33"/>
        <end position="53"/>
    </location>
</feature>
<evidence type="ECO:0000256" key="9">
    <source>
        <dbReference type="RuleBase" id="RU369079"/>
    </source>
</evidence>
<keyword evidence="12" id="KW-1185">Reference proteome</keyword>
<dbReference type="GO" id="GO:0015740">
    <property type="term" value="P:C4-dicarboxylate transport"/>
    <property type="evidence" value="ECO:0007669"/>
    <property type="project" value="TreeGrafter"/>
</dbReference>
<protein>
    <recommendedName>
        <fullName evidence="9">TRAP transporter small permease protein</fullName>
    </recommendedName>
</protein>
<comment type="function">
    <text evidence="9">Part of the tripartite ATP-independent periplasmic (TRAP) transport system.</text>
</comment>
<dbReference type="PANTHER" id="PTHR35011:SF2">
    <property type="entry name" value="2,3-DIKETO-L-GULONATE TRAP TRANSPORTER SMALL PERMEASE PROTEIN YIAM"/>
    <property type="match status" value="1"/>
</dbReference>
<sequence length="209" mass="23065">MNNEAVAAKRRSMAVPEAIVAVSGGLLRVEHRAIQALMFLLSALILLNVVTRYTGYPIYWIDESAVYSVVWLTFIGASAMTRMRLDFAVTMLTERFSARGAAIFRVIATLGVVLFGVALGVMCWLWLDPVGIAQAGFDARDYAGQSFNFIYTERTQTLNWPTWVIYLIMPLFAFTMTLHALANLFEDLGLVAKQELPGFAAANADGVVN</sequence>
<dbReference type="PANTHER" id="PTHR35011">
    <property type="entry name" value="2,3-DIKETO-L-GULONATE TRAP TRANSPORTER SMALL PERMEASE PROTEIN YIAM"/>
    <property type="match status" value="1"/>
</dbReference>
<dbReference type="OrthoDB" id="4964541at2"/>
<dbReference type="Proteomes" id="UP000199664">
    <property type="component" value="Unassembled WGS sequence"/>
</dbReference>
<evidence type="ECO:0000256" key="4">
    <source>
        <dbReference type="ARBA" id="ARBA00022519"/>
    </source>
</evidence>
<dbReference type="InterPro" id="IPR055348">
    <property type="entry name" value="DctQ"/>
</dbReference>
<feature type="transmembrane region" description="Helical" evidence="9">
    <location>
        <begin position="102"/>
        <end position="127"/>
    </location>
</feature>
<keyword evidence="3" id="KW-1003">Cell membrane</keyword>
<evidence type="ECO:0000313" key="12">
    <source>
        <dbReference type="Proteomes" id="UP000199664"/>
    </source>
</evidence>
<comment type="subunit">
    <text evidence="9">The complex comprises the extracytoplasmic solute receptor protein and the two transmembrane proteins.</text>
</comment>
<accession>A0A1H7KSI8</accession>
<dbReference type="STRING" id="1036779.SAMN04515666_102297"/>
<evidence type="ECO:0000256" key="3">
    <source>
        <dbReference type="ARBA" id="ARBA00022475"/>
    </source>
</evidence>
<dbReference type="AlphaFoldDB" id="A0A1H7KSI8"/>
<evidence type="ECO:0000256" key="2">
    <source>
        <dbReference type="ARBA" id="ARBA00022448"/>
    </source>
</evidence>
<organism evidence="11 12">
    <name type="scientific">Bosea lupini</name>
    <dbReference type="NCBI Taxonomy" id="1036779"/>
    <lineage>
        <taxon>Bacteria</taxon>
        <taxon>Pseudomonadati</taxon>
        <taxon>Pseudomonadota</taxon>
        <taxon>Alphaproteobacteria</taxon>
        <taxon>Hyphomicrobiales</taxon>
        <taxon>Boseaceae</taxon>
        <taxon>Bosea</taxon>
    </lineage>
</organism>
<evidence type="ECO:0000256" key="1">
    <source>
        <dbReference type="ARBA" id="ARBA00004429"/>
    </source>
</evidence>
<keyword evidence="5 9" id="KW-0812">Transmembrane</keyword>
<comment type="subcellular location">
    <subcellularLocation>
        <location evidence="1 9">Cell inner membrane</location>
        <topology evidence="1 9">Multi-pass membrane protein</topology>
    </subcellularLocation>
</comment>
<evidence type="ECO:0000256" key="8">
    <source>
        <dbReference type="ARBA" id="ARBA00038436"/>
    </source>
</evidence>
<evidence type="ECO:0000313" key="11">
    <source>
        <dbReference type="EMBL" id="SEK89510.1"/>
    </source>
</evidence>
<keyword evidence="7 9" id="KW-0472">Membrane</keyword>
<evidence type="ECO:0000259" key="10">
    <source>
        <dbReference type="Pfam" id="PF04290"/>
    </source>
</evidence>
<evidence type="ECO:0000256" key="5">
    <source>
        <dbReference type="ARBA" id="ARBA00022692"/>
    </source>
</evidence>
<dbReference type="EMBL" id="FOAN01000002">
    <property type="protein sequence ID" value="SEK89510.1"/>
    <property type="molecule type" value="Genomic_DNA"/>
</dbReference>
<feature type="domain" description="Tripartite ATP-independent periplasmic transporters DctQ component" evidence="10">
    <location>
        <begin position="42"/>
        <end position="188"/>
    </location>
</feature>
<feature type="transmembrane region" description="Helical" evidence="9">
    <location>
        <begin position="65"/>
        <end position="81"/>
    </location>
</feature>
<feature type="transmembrane region" description="Helical" evidence="9">
    <location>
        <begin position="163"/>
        <end position="185"/>
    </location>
</feature>